<dbReference type="InterPro" id="IPR042002">
    <property type="entry name" value="Sortase_C"/>
</dbReference>
<feature type="transmembrane region" description="Helical" evidence="3">
    <location>
        <begin position="194"/>
        <end position="218"/>
    </location>
</feature>
<comment type="caution">
    <text evidence="4">The sequence shown here is derived from an EMBL/GenBank/DDBJ whole genome shotgun (WGS) entry which is preliminary data.</text>
</comment>
<keyword evidence="1" id="KW-0378">Hydrolase</keyword>
<evidence type="ECO:0000256" key="2">
    <source>
        <dbReference type="PIRSR" id="PIRSR605754-1"/>
    </source>
</evidence>
<dbReference type="Gene3D" id="2.40.260.10">
    <property type="entry name" value="Sortase"/>
    <property type="match status" value="1"/>
</dbReference>
<evidence type="ECO:0000256" key="3">
    <source>
        <dbReference type="SAM" id="Phobius"/>
    </source>
</evidence>
<dbReference type="eggNOG" id="COG3764">
    <property type="taxonomic scope" value="Bacteria"/>
</dbReference>
<keyword evidence="3" id="KW-0812">Transmembrane</keyword>
<protein>
    <recommendedName>
        <fullName evidence="6">Sortase</fullName>
    </recommendedName>
</protein>
<dbReference type="OrthoDB" id="1648028at2"/>
<dbReference type="InterPro" id="IPR023365">
    <property type="entry name" value="Sortase_dom-sf"/>
</dbReference>
<evidence type="ECO:0000256" key="1">
    <source>
        <dbReference type="ARBA" id="ARBA00022801"/>
    </source>
</evidence>
<dbReference type="EMBL" id="AZFW01000114">
    <property type="protein sequence ID" value="KRM25428.1"/>
    <property type="molecule type" value="Genomic_DNA"/>
</dbReference>
<dbReference type="InterPro" id="IPR005754">
    <property type="entry name" value="Sortase"/>
</dbReference>
<dbReference type="GO" id="GO:0016787">
    <property type="term" value="F:hydrolase activity"/>
    <property type="evidence" value="ECO:0007669"/>
    <property type="project" value="UniProtKB-KW"/>
</dbReference>
<evidence type="ECO:0000313" key="5">
    <source>
        <dbReference type="Proteomes" id="UP000050949"/>
    </source>
</evidence>
<dbReference type="PATRIC" id="fig|1122147.4.peg.986"/>
<accession>A0A0R1XAD5</accession>
<dbReference type="AlphaFoldDB" id="A0A0R1XAD5"/>
<proteinExistence type="predicted"/>
<keyword evidence="3" id="KW-1133">Transmembrane helix</keyword>
<dbReference type="Pfam" id="PF04203">
    <property type="entry name" value="Sortase"/>
    <property type="match status" value="1"/>
</dbReference>
<dbReference type="Proteomes" id="UP000050949">
    <property type="component" value="Unassembled WGS sequence"/>
</dbReference>
<reference evidence="4 5" key="1">
    <citation type="journal article" date="2015" name="Genome Announc.">
        <title>Expanding the biotechnology potential of lactobacilli through comparative genomics of 213 strains and associated genera.</title>
        <authorList>
            <person name="Sun Z."/>
            <person name="Harris H.M."/>
            <person name="McCann A."/>
            <person name="Guo C."/>
            <person name="Argimon S."/>
            <person name="Zhang W."/>
            <person name="Yang X."/>
            <person name="Jeffery I.B."/>
            <person name="Cooney J.C."/>
            <person name="Kagawa T.F."/>
            <person name="Liu W."/>
            <person name="Song Y."/>
            <person name="Salvetti E."/>
            <person name="Wrobel A."/>
            <person name="Rasinkangas P."/>
            <person name="Parkhill J."/>
            <person name="Rea M.C."/>
            <person name="O'Sullivan O."/>
            <person name="Ritari J."/>
            <person name="Douillard F.P."/>
            <person name="Paul Ross R."/>
            <person name="Yang R."/>
            <person name="Briner A.E."/>
            <person name="Felis G.E."/>
            <person name="de Vos W.M."/>
            <person name="Barrangou R."/>
            <person name="Klaenhammer T.R."/>
            <person name="Caufield P.W."/>
            <person name="Cui Y."/>
            <person name="Zhang H."/>
            <person name="O'Toole P.W."/>
        </authorList>
    </citation>
    <scope>NUCLEOTIDE SEQUENCE [LARGE SCALE GENOMIC DNA]</scope>
    <source>
        <strain evidence="4 5">DSM 16991</strain>
    </source>
</reference>
<feature type="active site" description="Acyl-thioester intermediate" evidence="2">
    <location>
        <position position="155"/>
    </location>
</feature>
<organism evidence="4 5">
    <name type="scientific">Schleiferilactobacillus harbinensis DSM 16991</name>
    <dbReference type="NCBI Taxonomy" id="1122147"/>
    <lineage>
        <taxon>Bacteria</taxon>
        <taxon>Bacillati</taxon>
        <taxon>Bacillota</taxon>
        <taxon>Bacilli</taxon>
        <taxon>Lactobacillales</taxon>
        <taxon>Lactobacillaceae</taxon>
        <taxon>Schleiferilactobacillus</taxon>
    </lineage>
</organism>
<dbReference type="RefSeq" id="WP_027829587.1">
    <property type="nucleotide sequence ID" value="NZ_AUEH01000082.1"/>
</dbReference>
<name>A0A0R1XAD5_9LACO</name>
<sequence>MRRQKKKCHGYTVSMLILGLVLLMASVLYLPHLRQVLGAGTPDIARPAQKNQVIIPKLKLTLPLFDATTEQTLAKGATLWQGQFDQRPVITAHSGITNHPGFDRLDTLKKGDRFVVFHNSTQYTYTVTQKKTVRPAAVDSVKPVAGQSLATLVTCTPYMVNSHRLLVTGRRVKSATSTMSATITQIQRRQEQQIWKMALLGISGLLLFAGFAVGLTWYHKRRTVWA</sequence>
<dbReference type="SUPFAM" id="SSF63817">
    <property type="entry name" value="Sortase"/>
    <property type="match status" value="1"/>
</dbReference>
<keyword evidence="3" id="KW-0472">Membrane</keyword>
<evidence type="ECO:0008006" key="6">
    <source>
        <dbReference type="Google" id="ProtNLM"/>
    </source>
</evidence>
<dbReference type="CDD" id="cd05827">
    <property type="entry name" value="Sortase_C"/>
    <property type="match status" value="1"/>
</dbReference>
<feature type="active site" description="Proton donor/acceptor" evidence="2">
    <location>
        <position position="93"/>
    </location>
</feature>
<dbReference type="NCBIfam" id="TIGR01076">
    <property type="entry name" value="sortase_fam"/>
    <property type="match status" value="1"/>
</dbReference>
<gene>
    <name evidence="4" type="ORF">FC91_GL000958</name>
</gene>
<evidence type="ECO:0000313" key="4">
    <source>
        <dbReference type="EMBL" id="KRM25428.1"/>
    </source>
</evidence>